<proteinExistence type="predicted"/>
<name>A0A9E2S7X5_9BACT</name>
<dbReference type="EMBL" id="JAHSPG010000002">
    <property type="protein sequence ID" value="MBV4356354.1"/>
    <property type="molecule type" value="Genomic_DNA"/>
</dbReference>
<dbReference type="Pfam" id="PF14113">
    <property type="entry name" value="Tae4"/>
    <property type="match status" value="1"/>
</dbReference>
<reference evidence="2" key="1">
    <citation type="submission" date="2021-06" db="EMBL/GenBank/DDBJ databases">
        <authorList>
            <person name="Huq M.A."/>
        </authorList>
    </citation>
    <scope>NUCLEOTIDE SEQUENCE</scope>
    <source>
        <strain evidence="2">MAH-26</strain>
    </source>
</reference>
<organism evidence="2 3">
    <name type="scientific">Pinibacter aurantiacus</name>
    <dbReference type="NCBI Taxonomy" id="2851599"/>
    <lineage>
        <taxon>Bacteria</taxon>
        <taxon>Pseudomonadati</taxon>
        <taxon>Bacteroidota</taxon>
        <taxon>Chitinophagia</taxon>
        <taxon>Chitinophagales</taxon>
        <taxon>Chitinophagaceae</taxon>
        <taxon>Pinibacter</taxon>
    </lineage>
</organism>
<evidence type="ECO:0000313" key="2">
    <source>
        <dbReference type="EMBL" id="MBV4356354.1"/>
    </source>
</evidence>
<accession>A0A9E2S7X5</accession>
<feature type="compositionally biased region" description="Low complexity" evidence="1">
    <location>
        <begin position="129"/>
        <end position="140"/>
    </location>
</feature>
<sequence>MNNRIFGDTSFVVTDKRIYNTNEDTTYFIIRTPGKADRQVQGTTTYWVTQCVQMMNVGNQGQLVGAPPGSTGDYYYENGYYCYSVPVVVNTPNEGDNKVYINMNKNYIIKFNRSDRNDGYLNVSPPSRNVTQPPSNNSTPPVTPGSRPTRDAGSRYFEANPDLVDDEDKSWWDDKTTTFPPQALPKWSDMDAAYPKDANGNDLPGPLVYGVVGGTVLNLYNSNPKKFANACALRVSMALNYSGVNIPNIPDHTFKGADNKYYFLSAAKLYNWMIKTFGTSNAIITTRSLRGTTDFKTPILGKKGIYIMQANSIPLFGATGHASLWNGSTCVSDHCYFDASGGIAKLGFWELK</sequence>
<keyword evidence="3" id="KW-1185">Reference proteome</keyword>
<protein>
    <submittedName>
        <fullName evidence="2">Type VI secretion system amidase effector protein Tae4</fullName>
    </submittedName>
</protein>
<comment type="caution">
    <text evidence="2">The sequence shown here is derived from an EMBL/GenBank/DDBJ whole genome shotgun (WGS) entry which is preliminary data.</text>
</comment>
<dbReference type="RefSeq" id="WP_217789909.1">
    <property type="nucleotide sequence ID" value="NZ_JAHSPG010000002.1"/>
</dbReference>
<evidence type="ECO:0000256" key="1">
    <source>
        <dbReference type="SAM" id="MobiDB-lite"/>
    </source>
</evidence>
<gene>
    <name evidence="2" type="ORF">KTO63_04280</name>
</gene>
<dbReference type="AlphaFoldDB" id="A0A9E2S7X5"/>
<feature type="region of interest" description="Disordered" evidence="1">
    <location>
        <begin position="119"/>
        <end position="160"/>
    </location>
</feature>
<dbReference type="InterPro" id="IPR025562">
    <property type="entry name" value="Tae4"/>
</dbReference>
<dbReference type="Proteomes" id="UP000812270">
    <property type="component" value="Unassembled WGS sequence"/>
</dbReference>
<evidence type="ECO:0000313" key="3">
    <source>
        <dbReference type="Proteomes" id="UP000812270"/>
    </source>
</evidence>